<feature type="transmembrane region" description="Helical" evidence="1">
    <location>
        <begin position="93"/>
        <end position="111"/>
    </location>
</feature>
<dbReference type="GO" id="GO:0000271">
    <property type="term" value="P:polysaccharide biosynthetic process"/>
    <property type="evidence" value="ECO:0007669"/>
    <property type="project" value="TreeGrafter"/>
</dbReference>
<proteinExistence type="predicted"/>
<feature type="transmembrane region" description="Helical" evidence="1">
    <location>
        <begin position="267"/>
        <end position="286"/>
    </location>
</feature>
<feature type="transmembrane region" description="Helical" evidence="1">
    <location>
        <begin position="338"/>
        <end position="358"/>
    </location>
</feature>
<dbReference type="EMBL" id="CP077091">
    <property type="protein sequence ID" value="QXI16352.1"/>
    <property type="molecule type" value="Genomic_DNA"/>
</dbReference>
<keyword evidence="1" id="KW-0812">Transmembrane</keyword>
<dbReference type="GO" id="GO:0016020">
    <property type="term" value="C:membrane"/>
    <property type="evidence" value="ECO:0007669"/>
    <property type="project" value="TreeGrafter"/>
</dbReference>
<dbReference type="InterPro" id="IPR002656">
    <property type="entry name" value="Acyl_transf_3_dom"/>
</dbReference>
<accession>A0A9E6NXS5</accession>
<keyword evidence="3" id="KW-0808">Transferase</keyword>
<keyword evidence="1" id="KW-1133">Transmembrane helix</keyword>
<dbReference type="RefSeq" id="WP_186547054.1">
    <property type="nucleotide sequence ID" value="NZ_CP077091.1"/>
</dbReference>
<name>A0A9E6NXS5_9PSED</name>
<dbReference type="AlphaFoldDB" id="A0A9E6NXS5"/>
<evidence type="ECO:0000259" key="2">
    <source>
        <dbReference type="Pfam" id="PF01757"/>
    </source>
</evidence>
<keyword evidence="4" id="KW-1185">Reference proteome</keyword>
<dbReference type="PANTHER" id="PTHR23028">
    <property type="entry name" value="ACETYLTRANSFERASE"/>
    <property type="match status" value="1"/>
</dbReference>
<protein>
    <submittedName>
        <fullName evidence="3">Acyltransferase</fullName>
    </submittedName>
</protein>
<dbReference type="KEGG" id="phv:HU739_020890"/>
<feature type="transmembrane region" description="Helical" evidence="1">
    <location>
        <begin position="151"/>
        <end position="168"/>
    </location>
</feature>
<organism evidence="3 4">
    <name type="scientific">Pseudomonas hamedanensis</name>
    <dbReference type="NCBI Taxonomy" id="2745504"/>
    <lineage>
        <taxon>Bacteria</taxon>
        <taxon>Pseudomonadati</taxon>
        <taxon>Pseudomonadota</taxon>
        <taxon>Gammaproteobacteria</taxon>
        <taxon>Pseudomonadales</taxon>
        <taxon>Pseudomonadaceae</taxon>
        <taxon>Pseudomonas</taxon>
    </lineage>
</organism>
<evidence type="ECO:0000313" key="3">
    <source>
        <dbReference type="EMBL" id="QXI16352.1"/>
    </source>
</evidence>
<feature type="domain" description="Acyltransferase 3" evidence="2">
    <location>
        <begin position="18"/>
        <end position="353"/>
    </location>
</feature>
<feature type="transmembrane region" description="Helical" evidence="1">
    <location>
        <begin position="206"/>
        <end position="224"/>
    </location>
</feature>
<feature type="transmembrane region" description="Helical" evidence="1">
    <location>
        <begin position="175"/>
        <end position="194"/>
    </location>
</feature>
<gene>
    <name evidence="3" type="ORF">HU739_020890</name>
</gene>
<reference evidence="3 4" key="2">
    <citation type="journal article" date="2021" name="Microorganisms">
        <title>The Ever-Expanding Pseudomonas Genus: Description of 43 New Species and Partition of the Pseudomonas putida Group.</title>
        <authorList>
            <person name="Girard L."/>
            <person name="Lood C."/>
            <person name="Hofte M."/>
            <person name="Vandamme P."/>
            <person name="Rokni-Zadeh H."/>
            <person name="van Noort V."/>
            <person name="Lavigne R."/>
            <person name="De Mot R."/>
        </authorList>
    </citation>
    <scope>NUCLEOTIDE SEQUENCE [LARGE SCALE GENOMIC DNA]</scope>
    <source>
        <strain evidence="3 4">SWRI65</strain>
    </source>
</reference>
<evidence type="ECO:0000313" key="4">
    <source>
        <dbReference type="Proteomes" id="UP000631521"/>
    </source>
</evidence>
<keyword evidence="1" id="KW-0472">Membrane</keyword>
<dbReference type="InterPro" id="IPR050879">
    <property type="entry name" value="Acyltransferase_3"/>
</dbReference>
<dbReference type="Pfam" id="PF01757">
    <property type="entry name" value="Acyl_transf_3"/>
    <property type="match status" value="1"/>
</dbReference>
<dbReference type="PANTHER" id="PTHR23028:SF53">
    <property type="entry name" value="ACYL_TRANSF_3 DOMAIN-CONTAINING PROTEIN"/>
    <property type="match status" value="1"/>
</dbReference>
<reference evidence="3 4" key="1">
    <citation type="journal article" date="2020" name="Microorganisms">
        <title>Reliable Identification of Environmental Pseudomonas Isolates Using the rpoD Gene.</title>
        <authorList>
            <consortium name="The Broad Institute Genome Sequencing Platform"/>
            <person name="Girard L."/>
            <person name="Lood C."/>
            <person name="Rokni-Zadeh H."/>
            <person name="van Noort V."/>
            <person name="Lavigne R."/>
            <person name="De Mot R."/>
        </authorList>
    </citation>
    <scope>NUCLEOTIDE SEQUENCE [LARGE SCALE GENOMIC DNA]</scope>
    <source>
        <strain evidence="3 4">SWRI65</strain>
    </source>
</reference>
<feature type="transmembrane region" description="Helical" evidence="1">
    <location>
        <begin position="306"/>
        <end position="326"/>
    </location>
</feature>
<evidence type="ECO:0000256" key="1">
    <source>
        <dbReference type="SAM" id="Phobius"/>
    </source>
</evidence>
<keyword evidence="3" id="KW-0012">Acyltransferase</keyword>
<feature type="transmembrane region" description="Helical" evidence="1">
    <location>
        <begin position="236"/>
        <end position="255"/>
    </location>
</feature>
<dbReference type="GO" id="GO:0016747">
    <property type="term" value="F:acyltransferase activity, transferring groups other than amino-acyl groups"/>
    <property type="evidence" value="ECO:0007669"/>
    <property type="project" value="InterPro"/>
</dbReference>
<feature type="transmembrane region" description="Helical" evidence="1">
    <location>
        <begin position="44"/>
        <end position="72"/>
    </location>
</feature>
<feature type="transmembrane region" description="Helical" evidence="1">
    <location>
        <begin position="21"/>
        <end position="38"/>
    </location>
</feature>
<sequence>MNNLQGAGFASEAHRSFGLDVCRTIACLLVVFGHMLGHSTPHPLLAGFAFLATFGVDLFFCLSGFLIGRILLKEAANWREQKIAGLTGFWYRRWMRTLPLYLFFFFVSLRFDWAGATTFAEQFHYLVFAQNFAWNMTDFYRLSWSLAVEEWFYYCFPLVMLLMIGFGANVRRAAMIVIALFMVVPFLARFELPIESLRYDDARYVVLYRLDAIGFGVLIAYLYTWHRPVFERLARFWYVPFAFAGALILMTRQGLPWTANSKLEQSLFFTCSAIFFAALIPAFFSLRASRSNVINHFVKYTSLISYSIYLGHIFAFILVISVLNRYGLYERVYLNPWLVYPVFIACVYALAHLTYTCVEKPFLALRDVNSVSKFKLLVGLSRFGSGK</sequence>
<dbReference type="Proteomes" id="UP000631521">
    <property type="component" value="Chromosome"/>
</dbReference>